<sequence length="81" mass="8718">MKSSNHRHDLIRGWSASGDLFASVLAGMLIGLGLDAVFGTSPAFVVVFIVVAAIGGFLRMYGESEELEEHAREAIRIRDGV</sequence>
<organism evidence="2">
    <name type="scientific">hydrothermal vent metagenome</name>
    <dbReference type="NCBI Taxonomy" id="652676"/>
    <lineage>
        <taxon>unclassified sequences</taxon>
        <taxon>metagenomes</taxon>
        <taxon>ecological metagenomes</taxon>
    </lineage>
</organism>
<dbReference type="Pfam" id="PF09527">
    <property type="entry name" value="ATPase_gene1"/>
    <property type="match status" value="1"/>
</dbReference>
<evidence type="ECO:0000313" key="2">
    <source>
        <dbReference type="EMBL" id="VAW06493.1"/>
    </source>
</evidence>
<accession>A0A3B0SQS1</accession>
<protein>
    <submittedName>
        <fullName evidence="2">Uncharacterized protein</fullName>
    </submittedName>
</protein>
<feature type="transmembrane region" description="Helical" evidence="1">
    <location>
        <begin position="44"/>
        <end position="62"/>
    </location>
</feature>
<keyword evidence="1" id="KW-1133">Transmembrane helix</keyword>
<name>A0A3B0SQS1_9ZZZZ</name>
<feature type="transmembrane region" description="Helical" evidence="1">
    <location>
        <begin position="20"/>
        <end position="38"/>
    </location>
</feature>
<keyword evidence="1" id="KW-0472">Membrane</keyword>
<reference evidence="2" key="1">
    <citation type="submission" date="2018-06" db="EMBL/GenBank/DDBJ databases">
        <authorList>
            <person name="Zhirakovskaya E."/>
        </authorList>
    </citation>
    <scope>NUCLEOTIDE SEQUENCE</scope>
</reference>
<dbReference type="AlphaFoldDB" id="A0A3B0SQS1"/>
<proteinExistence type="predicted"/>
<dbReference type="EMBL" id="UOEI01000474">
    <property type="protein sequence ID" value="VAW06493.1"/>
    <property type="molecule type" value="Genomic_DNA"/>
</dbReference>
<gene>
    <name evidence="2" type="ORF">MNBD_ACTINO01-2480</name>
</gene>
<dbReference type="InterPro" id="IPR032820">
    <property type="entry name" value="ATPase_put"/>
</dbReference>
<evidence type="ECO:0000256" key="1">
    <source>
        <dbReference type="SAM" id="Phobius"/>
    </source>
</evidence>
<keyword evidence="1" id="KW-0812">Transmembrane</keyword>